<protein>
    <submittedName>
        <fullName evidence="1">Uncharacterized protein</fullName>
    </submittedName>
</protein>
<gene>
    <name evidence="1" type="ORF">SDC9_110740</name>
</gene>
<accession>A0A645BFF3</accession>
<sequence>MKMVLSVPGTEHHGMTELQCIQITLTGLHIKTIRVTEEIVYTEMPD</sequence>
<comment type="caution">
    <text evidence="1">The sequence shown here is derived from an EMBL/GenBank/DDBJ whole genome shotgun (WGS) entry which is preliminary data.</text>
</comment>
<dbReference type="EMBL" id="VSSQ01019641">
    <property type="protein sequence ID" value="MPM63856.1"/>
    <property type="molecule type" value="Genomic_DNA"/>
</dbReference>
<evidence type="ECO:0000313" key="1">
    <source>
        <dbReference type="EMBL" id="MPM63856.1"/>
    </source>
</evidence>
<dbReference type="AlphaFoldDB" id="A0A645BFF3"/>
<name>A0A645BFF3_9ZZZZ</name>
<reference evidence="1" key="1">
    <citation type="submission" date="2019-08" db="EMBL/GenBank/DDBJ databases">
        <authorList>
            <person name="Kucharzyk K."/>
            <person name="Murdoch R.W."/>
            <person name="Higgins S."/>
            <person name="Loffler F."/>
        </authorList>
    </citation>
    <scope>NUCLEOTIDE SEQUENCE</scope>
</reference>
<proteinExistence type="predicted"/>
<organism evidence="1">
    <name type="scientific">bioreactor metagenome</name>
    <dbReference type="NCBI Taxonomy" id="1076179"/>
    <lineage>
        <taxon>unclassified sequences</taxon>
        <taxon>metagenomes</taxon>
        <taxon>ecological metagenomes</taxon>
    </lineage>
</organism>